<keyword evidence="3" id="KW-1185">Reference proteome</keyword>
<dbReference type="EMBL" id="WIWV01000013">
    <property type="protein sequence ID" value="KAF7718658.1"/>
    <property type="molecule type" value="Genomic_DNA"/>
</dbReference>
<sequence length="278" mass="30308">MTESLQSFSPKRKREPSESDYYSPSPSTTSDHSIETSHESRIVEEADIGSHSPRAAVAGRFKNLNIRSDNGTIPVNSTVSPLSSKSPLSDLAPPARASSDGKPFGTASSTNVHTVEWTAIEPQQASIDSECETPPDSNGRLVTPVSTPSRRKIKSPSQSRSSPSSKSPRRRSSPSPSAVSEVDPLTWHDDEITGHNPTDPSDDGYGINGIGFKPTAAIAWARARKRQRQVEEWKSREAREARQKRLERRHEGSSDGESRGAHKSTVQKRVKFDEPGSG</sequence>
<feature type="compositionally biased region" description="Basic and acidic residues" evidence="1">
    <location>
        <begin position="32"/>
        <end position="44"/>
    </location>
</feature>
<evidence type="ECO:0000313" key="2">
    <source>
        <dbReference type="EMBL" id="KAF7718658.1"/>
    </source>
</evidence>
<dbReference type="AlphaFoldDB" id="A0A8J8WLU4"/>
<proteinExistence type="predicted"/>
<feature type="compositionally biased region" description="Low complexity" evidence="1">
    <location>
        <begin position="19"/>
        <end position="31"/>
    </location>
</feature>
<accession>A0A8J8WLU4</accession>
<organism evidence="2 3">
    <name type="scientific">Penicillium ucsense</name>
    <dbReference type="NCBI Taxonomy" id="2839758"/>
    <lineage>
        <taxon>Eukaryota</taxon>
        <taxon>Fungi</taxon>
        <taxon>Dikarya</taxon>
        <taxon>Ascomycota</taxon>
        <taxon>Pezizomycotina</taxon>
        <taxon>Eurotiomycetes</taxon>
        <taxon>Eurotiomycetidae</taxon>
        <taxon>Eurotiales</taxon>
        <taxon>Aspergillaceae</taxon>
        <taxon>Penicillium</taxon>
    </lineage>
</organism>
<feature type="compositionally biased region" description="Low complexity" evidence="1">
    <location>
        <begin position="155"/>
        <end position="166"/>
    </location>
</feature>
<feature type="compositionally biased region" description="Basic and acidic residues" evidence="1">
    <location>
        <begin position="228"/>
        <end position="260"/>
    </location>
</feature>
<name>A0A8J8WLU4_9EURO</name>
<protein>
    <submittedName>
        <fullName evidence="2">Uncharacterized protein</fullName>
    </submittedName>
</protein>
<feature type="compositionally biased region" description="Low complexity" evidence="1">
    <location>
        <begin position="77"/>
        <end position="94"/>
    </location>
</feature>
<feature type="compositionally biased region" description="Polar residues" evidence="1">
    <location>
        <begin position="65"/>
        <end position="76"/>
    </location>
</feature>
<dbReference type="Proteomes" id="UP000631181">
    <property type="component" value="Unassembled WGS sequence"/>
</dbReference>
<feature type="region of interest" description="Disordered" evidence="1">
    <location>
        <begin position="1"/>
        <end position="211"/>
    </location>
</feature>
<feature type="region of interest" description="Disordered" evidence="1">
    <location>
        <begin position="223"/>
        <end position="278"/>
    </location>
</feature>
<reference evidence="2" key="1">
    <citation type="journal article" date="2020" name="Front. Microbiol.">
        <title>Gene regulatory networks of Penicillium echinulatum 2HH and Penicillium oxalicum 114-2 inferred by a computational biology approach.</title>
        <authorList>
            <person name="Lenz A.R."/>
            <person name="Galan-Vasquez E."/>
            <person name="Balbinot E."/>
            <person name="De Abreu F.P."/>
            <person name="De Oliveira N.S."/>
            <person name="Da Rosa L.O."/>
            <person name="De Avila E Silva S."/>
            <person name="Camassola M."/>
            <person name="Dillon A.J.P."/>
            <person name="Perez-Rueda E."/>
        </authorList>
    </citation>
    <scope>NUCLEOTIDE SEQUENCE</scope>
    <source>
        <strain evidence="2">S1M29</strain>
    </source>
</reference>
<evidence type="ECO:0000313" key="3">
    <source>
        <dbReference type="Proteomes" id="UP000631181"/>
    </source>
</evidence>
<evidence type="ECO:0000256" key="1">
    <source>
        <dbReference type="SAM" id="MobiDB-lite"/>
    </source>
</evidence>
<gene>
    <name evidence="2" type="ORF">PECM_001524</name>
</gene>
<comment type="caution">
    <text evidence="2">The sequence shown here is derived from an EMBL/GenBank/DDBJ whole genome shotgun (WGS) entry which is preliminary data.</text>
</comment>
<dbReference type="OrthoDB" id="5391950at2759"/>